<keyword evidence="2" id="KW-0472">Membrane</keyword>
<evidence type="ECO:0000259" key="3">
    <source>
        <dbReference type="Pfam" id="PF02397"/>
    </source>
</evidence>
<feature type="transmembrane region" description="Helical" evidence="2">
    <location>
        <begin position="256"/>
        <end position="277"/>
    </location>
</feature>
<proteinExistence type="inferred from homology"/>
<protein>
    <submittedName>
        <fullName evidence="4">Sugar transferase involved in lipopolysaccharide synthesis</fullName>
    </submittedName>
</protein>
<accession>A8G607</accession>
<dbReference type="PANTHER" id="PTHR30576">
    <property type="entry name" value="COLANIC BIOSYNTHESIS UDP-GLUCOSE LIPID CARRIER TRANSFERASE"/>
    <property type="match status" value="1"/>
</dbReference>
<feature type="transmembrane region" description="Helical" evidence="2">
    <location>
        <begin position="80"/>
        <end position="102"/>
    </location>
</feature>
<dbReference type="PANTHER" id="PTHR30576:SF0">
    <property type="entry name" value="UNDECAPRENYL-PHOSPHATE N-ACETYLGALACTOSAMINYL 1-PHOSPHATE TRANSFERASE-RELATED"/>
    <property type="match status" value="1"/>
</dbReference>
<evidence type="ECO:0000313" key="5">
    <source>
        <dbReference type="Proteomes" id="UP000002014"/>
    </source>
</evidence>
<dbReference type="Proteomes" id="UP000002014">
    <property type="component" value="Chromosome"/>
</dbReference>
<evidence type="ECO:0000313" key="4">
    <source>
        <dbReference type="EMBL" id="ABV51038.1"/>
    </source>
</evidence>
<feature type="transmembrane region" description="Helical" evidence="2">
    <location>
        <begin position="41"/>
        <end position="59"/>
    </location>
</feature>
<gene>
    <name evidence="4" type="ordered locus">P9215_14251</name>
</gene>
<keyword evidence="4" id="KW-0808">Transferase</keyword>
<dbReference type="EMBL" id="CP000825">
    <property type="protein sequence ID" value="ABV51038.1"/>
    <property type="molecule type" value="Genomic_DNA"/>
</dbReference>
<dbReference type="Pfam" id="PF02397">
    <property type="entry name" value="Bac_transf"/>
    <property type="match status" value="1"/>
</dbReference>
<feature type="transmembrane region" description="Helical" evidence="2">
    <location>
        <begin position="12"/>
        <end position="29"/>
    </location>
</feature>
<keyword evidence="2" id="KW-1133">Transmembrane helix</keyword>
<organism evidence="4 5">
    <name type="scientific">Prochlorococcus marinus (strain MIT 9215)</name>
    <dbReference type="NCBI Taxonomy" id="93060"/>
    <lineage>
        <taxon>Bacteria</taxon>
        <taxon>Bacillati</taxon>
        <taxon>Cyanobacteriota</taxon>
        <taxon>Cyanophyceae</taxon>
        <taxon>Synechococcales</taxon>
        <taxon>Prochlorococcaceae</taxon>
        <taxon>Prochlorococcus</taxon>
    </lineage>
</organism>
<sequence>MLSNYFKARETTLISSLIDLSVVVIFYFHEIESKLVSNFKLNLDFFCISIIWILISYVCGRYSINNKYNYEKLISIFTKYLLCLAITLTCILFINLFTIIAKNEITYANNFYEIIFKISFISLLMQIVFLNFYKRKNKKKVNIVFLGRSIEKIKIMPDEKNKLKDLNLISLSEYKDDNQKKLFEIVIDEEIDNKEEINFLQEMSLKRVLIYHPIDFAEKYLNRTLVEYLDWQYFKKSSLPSSIIPLQLRFKRLCDIFFSFFIIISSLPLSLIVIILIKFEDNGPIFYSQIRNGFDNKTFKVYKFRSMKVNSEPNGPQWAKNKDKRITKLGNLLRKSRIDELPQLFNVIIGEMSLIGPRPERPEIDKMLVEKINLYSYRYSIKPGLSGWAQVNYPYGASLEDAKNKLSFDFFYIKNYSLLLDLLIFFKTIRTVLNLYGSVPYK</sequence>
<keyword evidence="2" id="KW-0812">Transmembrane</keyword>
<dbReference type="GO" id="GO:0016780">
    <property type="term" value="F:phosphotransferase activity, for other substituted phosphate groups"/>
    <property type="evidence" value="ECO:0007669"/>
    <property type="project" value="TreeGrafter"/>
</dbReference>
<dbReference type="STRING" id="93060.P9215_14251"/>
<dbReference type="HOGENOM" id="CLU_024920_0_0_3"/>
<reference evidence="4 5" key="1">
    <citation type="journal article" date="2007" name="PLoS Genet.">
        <title>Patterns and implications of gene gain and loss in the evolution of Prochlorococcus.</title>
        <authorList>
            <person name="Kettler G.C."/>
            <person name="Martiny A.C."/>
            <person name="Huang K."/>
            <person name="Zucker J."/>
            <person name="Coleman M.L."/>
            <person name="Rodrigue S."/>
            <person name="Chen F."/>
            <person name="Lapidus A."/>
            <person name="Ferriera S."/>
            <person name="Johnson J."/>
            <person name="Steglich C."/>
            <person name="Church G.M."/>
            <person name="Richardson P."/>
            <person name="Chisholm S.W."/>
        </authorList>
    </citation>
    <scope>NUCLEOTIDE SEQUENCE [LARGE SCALE GENOMIC DNA]</scope>
    <source>
        <strain evidence="4 5">MIT 9215</strain>
    </source>
</reference>
<feature type="domain" description="Bacterial sugar transferase" evidence="3">
    <location>
        <begin position="251"/>
        <end position="433"/>
    </location>
</feature>
<dbReference type="eggNOG" id="COG2148">
    <property type="taxonomic scope" value="Bacteria"/>
</dbReference>
<dbReference type="AlphaFoldDB" id="A8G607"/>
<feature type="transmembrane region" description="Helical" evidence="2">
    <location>
        <begin position="114"/>
        <end position="133"/>
    </location>
</feature>
<evidence type="ECO:0000256" key="2">
    <source>
        <dbReference type="SAM" id="Phobius"/>
    </source>
</evidence>
<dbReference type="InterPro" id="IPR003362">
    <property type="entry name" value="Bact_transf"/>
</dbReference>
<dbReference type="KEGG" id="pmh:P9215_14251"/>
<comment type="similarity">
    <text evidence="1">Belongs to the bacterial sugar transferase family.</text>
</comment>
<name>A8G607_PROM2</name>
<evidence type="ECO:0000256" key="1">
    <source>
        <dbReference type="ARBA" id="ARBA00006464"/>
    </source>
</evidence>